<keyword evidence="1" id="KW-0732">Signal</keyword>
<dbReference type="EMBL" id="JACAGK010000006">
    <property type="protein sequence ID" value="MDM1047262.1"/>
    <property type="molecule type" value="Genomic_DNA"/>
</dbReference>
<proteinExistence type="predicted"/>
<evidence type="ECO:0000313" key="3">
    <source>
        <dbReference type="Proteomes" id="UP001170954"/>
    </source>
</evidence>
<evidence type="ECO:0008006" key="4">
    <source>
        <dbReference type="Google" id="ProtNLM"/>
    </source>
</evidence>
<dbReference type="PROSITE" id="PS51257">
    <property type="entry name" value="PROKAR_LIPOPROTEIN"/>
    <property type="match status" value="1"/>
</dbReference>
<comment type="caution">
    <text evidence="2">The sequence shown here is derived from an EMBL/GenBank/DDBJ whole genome shotgun (WGS) entry which is preliminary data.</text>
</comment>
<dbReference type="RefSeq" id="WP_286650437.1">
    <property type="nucleotide sequence ID" value="NZ_JACAGK010000006.1"/>
</dbReference>
<sequence>MKNTLKLLSLLFVVLFTVSACSKDDDPVDNELFTGNYTGDVGYTNLSDDSKSVEYGPGSVRVYKVGDKYAFDFKTDAGNIPSLTGIVMQKGENNTIFFNSEAIGTITISESTLEIAYTNLDTKESFRASCDR</sequence>
<organism evidence="2 3">
    <name type="scientific">Sphingobacterium hotanense</name>
    <dbReference type="NCBI Taxonomy" id="649196"/>
    <lineage>
        <taxon>Bacteria</taxon>
        <taxon>Pseudomonadati</taxon>
        <taxon>Bacteroidota</taxon>
        <taxon>Sphingobacteriia</taxon>
        <taxon>Sphingobacteriales</taxon>
        <taxon>Sphingobacteriaceae</taxon>
        <taxon>Sphingobacterium</taxon>
    </lineage>
</organism>
<feature type="signal peptide" evidence="1">
    <location>
        <begin position="1"/>
        <end position="22"/>
    </location>
</feature>
<gene>
    <name evidence="2" type="ORF">HX018_03260</name>
</gene>
<protein>
    <recommendedName>
        <fullName evidence="4">Lipoprotein</fullName>
    </recommendedName>
</protein>
<reference evidence="2" key="2">
    <citation type="journal article" date="2022" name="Sci. Total Environ.">
        <title>Prevalence, transmission, and molecular epidemiology of tet(X)-positive bacteria among humans, animals, and environmental niches in China: An epidemiological, and genomic-based study.</title>
        <authorList>
            <person name="Dong N."/>
            <person name="Zeng Y."/>
            <person name="Cai C."/>
            <person name="Sun C."/>
            <person name="Lu J."/>
            <person name="Liu C."/>
            <person name="Zhou H."/>
            <person name="Sun Q."/>
            <person name="Shu L."/>
            <person name="Wang H."/>
            <person name="Wang Y."/>
            <person name="Wang S."/>
            <person name="Wu C."/>
            <person name="Chan E.W."/>
            <person name="Chen G."/>
            <person name="Shen Z."/>
            <person name="Chen S."/>
            <person name="Zhang R."/>
        </authorList>
    </citation>
    <scope>NUCLEOTIDE SEQUENCE</scope>
    <source>
        <strain evidence="2">R1692</strain>
    </source>
</reference>
<reference evidence="2" key="1">
    <citation type="submission" date="2020-06" db="EMBL/GenBank/DDBJ databases">
        <authorList>
            <person name="Dong N."/>
        </authorList>
    </citation>
    <scope>NUCLEOTIDE SEQUENCE</scope>
    <source>
        <strain evidence="2">R1692</strain>
    </source>
</reference>
<name>A0ABT7NJ87_9SPHI</name>
<dbReference type="Proteomes" id="UP001170954">
    <property type="component" value="Unassembled WGS sequence"/>
</dbReference>
<evidence type="ECO:0000313" key="2">
    <source>
        <dbReference type="EMBL" id="MDM1047262.1"/>
    </source>
</evidence>
<accession>A0ABT7NJ87</accession>
<evidence type="ECO:0000256" key="1">
    <source>
        <dbReference type="SAM" id="SignalP"/>
    </source>
</evidence>
<feature type="chain" id="PRO_5045211094" description="Lipoprotein" evidence="1">
    <location>
        <begin position="23"/>
        <end position="132"/>
    </location>
</feature>
<keyword evidence="3" id="KW-1185">Reference proteome</keyword>